<dbReference type="EMBL" id="JAHFXS010000334">
    <property type="protein sequence ID" value="KAG9986098.1"/>
    <property type="molecule type" value="Genomic_DNA"/>
</dbReference>
<evidence type="ECO:0000256" key="1">
    <source>
        <dbReference type="SAM" id="MobiDB-lite"/>
    </source>
</evidence>
<gene>
    <name evidence="3" type="ORF">KCU76_g7948</name>
    <name evidence="4" type="ORF">KCU98_g4262</name>
</gene>
<evidence type="ECO:0000313" key="3">
    <source>
        <dbReference type="EMBL" id="KAG9690738.1"/>
    </source>
</evidence>
<feature type="region of interest" description="Disordered" evidence="1">
    <location>
        <begin position="32"/>
        <end position="53"/>
    </location>
</feature>
<proteinExistence type="predicted"/>
<feature type="non-terminal residue" evidence="4">
    <location>
        <position position="185"/>
    </location>
</feature>
<organism evidence="4 5">
    <name type="scientific">Aureobasidium melanogenum</name>
    <name type="common">Aureobasidium pullulans var. melanogenum</name>
    <dbReference type="NCBI Taxonomy" id="46634"/>
    <lineage>
        <taxon>Eukaryota</taxon>
        <taxon>Fungi</taxon>
        <taxon>Dikarya</taxon>
        <taxon>Ascomycota</taxon>
        <taxon>Pezizomycotina</taxon>
        <taxon>Dothideomycetes</taxon>
        <taxon>Dothideomycetidae</taxon>
        <taxon>Dothideales</taxon>
        <taxon>Saccotheciaceae</taxon>
        <taxon>Aureobasidium</taxon>
    </lineage>
</organism>
<comment type="caution">
    <text evidence="4">The sequence shown here is derived from an EMBL/GenBank/DDBJ whole genome shotgun (WGS) entry which is preliminary data.</text>
</comment>
<dbReference type="InterPro" id="IPR036361">
    <property type="entry name" value="SAP_dom_sf"/>
</dbReference>
<reference evidence="4" key="2">
    <citation type="submission" date="2021-08" db="EMBL/GenBank/DDBJ databases">
        <authorList>
            <person name="Gostincar C."/>
            <person name="Sun X."/>
            <person name="Song Z."/>
            <person name="Gunde-Cimerman N."/>
        </authorList>
    </citation>
    <scope>NUCLEOTIDE SEQUENCE</scope>
    <source>
        <strain evidence="4">EXF-9298</strain>
        <strain evidence="3">EXF-9911</strain>
    </source>
</reference>
<dbReference type="Pfam" id="PF02037">
    <property type="entry name" value="SAP"/>
    <property type="match status" value="1"/>
</dbReference>
<dbReference type="SMART" id="SM00513">
    <property type="entry name" value="SAP"/>
    <property type="match status" value="1"/>
</dbReference>
<accession>A0A9P8JXZ3</accession>
<sequence length="185" mass="20938">MTEYEKMKKPELQALLRARRLPVSGNKDVLIERLKDNDNPQAQSPLQPDREDQRPLLEGVLEALKCCDPREVAKSVRQLVHARNLRNAVKMLEKDLTNRRGYSRDPWRIMMKGEKIKAGKCLEPACPLCGTGTLCASLDRLCGSGSKCTDRSCNDLENCSNCRGQIQELEDAYTQRKREDCTDGS</sequence>
<keyword evidence="5" id="KW-1185">Reference proteome</keyword>
<name>A0A9P8JXZ3_AURME</name>
<evidence type="ECO:0000259" key="2">
    <source>
        <dbReference type="PROSITE" id="PS50800"/>
    </source>
</evidence>
<evidence type="ECO:0000313" key="5">
    <source>
        <dbReference type="Proteomes" id="UP000729357"/>
    </source>
</evidence>
<dbReference type="InterPro" id="IPR003034">
    <property type="entry name" value="SAP_dom"/>
</dbReference>
<dbReference type="Gene3D" id="1.10.720.30">
    <property type="entry name" value="SAP domain"/>
    <property type="match status" value="1"/>
</dbReference>
<evidence type="ECO:0000313" key="4">
    <source>
        <dbReference type="EMBL" id="KAG9986098.1"/>
    </source>
</evidence>
<feature type="domain" description="SAP" evidence="2">
    <location>
        <begin position="4"/>
        <end position="38"/>
    </location>
</feature>
<dbReference type="Proteomes" id="UP000729357">
    <property type="component" value="Unassembled WGS sequence"/>
</dbReference>
<dbReference type="SUPFAM" id="SSF68906">
    <property type="entry name" value="SAP domain"/>
    <property type="match status" value="1"/>
</dbReference>
<protein>
    <recommendedName>
        <fullName evidence="2">SAP domain-containing protein</fullName>
    </recommendedName>
</protein>
<dbReference type="AlphaFoldDB" id="A0A9P8JXZ3"/>
<dbReference type="EMBL" id="JAHFXF010000296">
    <property type="protein sequence ID" value="KAG9690738.1"/>
    <property type="molecule type" value="Genomic_DNA"/>
</dbReference>
<reference evidence="4" key="1">
    <citation type="journal article" date="2021" name="J Fungi (Basel)">
        <title>Virulence traits and population genomics of the black yeast Aureobasidium melanogenum.</title>
        <authorList>
            <person name="Cernosa A."/>
            <person name="Sun X."/>
            <person name="Gostincar C."/>
            <person name="Fang C."/>
            <person name="Gunde-Cimerman N."/>
            <person name="Song Z."/>
        </authorList>
    </citation>
    <scope>NUCLEOTIDE SEQUENCE</scope>
    <source>
        <strain evidence="4">EXF-9298</strain>
        <strain evidence="3">EXF-9911</strain>
    </source>
</reference>
<dbReference type="PROSITE" id="PS50800">
    <property type="entry name" value="SAP"/>
    <property type="match status" value="1"/>
</dbReference>
<dbReference type="OrthoDB" id="5837849at2759"/>
<dbReference type="Proteomes" id="UP000779574">
    <property type="component" value="Unassembled WGS sequence"/>
</dbReference>